<organism evidence="1 2">
    <name type="scientific">Vermiconidia calcicola</name>
    <dbReference type="NCBI Taxonomy" id="1690605"/>
    <lineage>
        <taxon>Eukaryota</taxon>
        <taxon>Fungi</taxon>
        <taxon>Dikarya</taxon>
        <taxon>Ascomycota</taxon>
        <taxon>Pezizomycotina</taxon>
        <taxon>Dothideomycetes</taxon>
        <taxon>Dothideomycetidae</taxon>
        <taxon>Mycosphaerellales</taxon>
        <taxon>Extremaceae</taxon>
        <taxon>Vermiconidia</taxon>
    </lineage>
</organism>
<name>A0ACC3MI97_9PEZI</name>
<reference evidence="1" key="1">
    <citation type="submission" date="2023-07" db="EMBL/GenBank/DDBJ databases">
        <title>Black Yeasts Isolated from many extreme environments.</title>
        <authorList>
            <person name="Coleine C."/>
            <person name="Stajich J.E."/>
            <person name="Selbmann L."/>
        </authorList>
    </citation>
    <scope>NUCLEOTIDE SEQUENCE</scope>
    <source>
        <strain evidence="1">CCFEE 5714</strain>
    </source>
</reference>
<gene>
    <name evidence="1" type="ORF">LTR37_018000</name>
</gene>
<dbReference type="EMBL" id="JAUTXU010000243">
    <property type="protein sequence ID" value="KAK3696335.1"/>
    <property type="molecule type" value="Genomic_DNA"/>
</dbReference>
<dbReference type="Proteomes" id="UP001281147">
    <property type="component" value="Unassembled WGS sequence"/>
</dbReference>
<proteinExistence type="predicted"/>
<accession>A0ACC3MI97</accession>
<comment type="caution">
    <text evidence="1">The sequence shown here is derived from an EMBL/GenBank/DDBJ whole genome shotgun (WGS) entry which is preliminary data.</text>
</comment>
<evidence type="ECO:0000313" key="2">
    <source>
        <dbReference type="Proteomes" id="UP001281147"/>
    </source>
</evidence>
<evidence type="ECO:0000313" key="1">
    <source>
        <dbReference type="EMBL" id="KAK3696335.1"/>
    </source>
</evidence>
<keyword evidence="2" id="KW-1185">Reference proteome</keyword>
<sequence length="408" mass="44887">MTDTPNVKYSMDDFLINPTSINMDENYVYDAWSRQPHRPMPVIAPDEPHAMKHGQKTSEPSATIRNFTDERIWWGGYTSDEEIASPVDDDDYSILSMDSDPESTSSFKGGLYHAETFNNAQQLCSRAQAVQVVSAGKAKMVTMPKAVEVSSPQLRRRPLTPAAAQTPVSWINPHTISGIHQSSDSPRLFSPRLSNENLPDSPLSASSMGMPTSQRSVRRKTELSRLQIHPSSVSSQSIGSAPMSLPAQRVRFVDDDTSHSHIKALSPTPSTPSLRRMQKLSPSFSLRGFGIRHRRRSGSDDNTCDEAVRVQQSKPLKASAPISDMHIPTGTSSKPIPRMVPRGANERTPPIVLPPYPYDLADDDFAPLWPPRKDSAGVVRPSFRSSASSPTATQTRRTSVSTLASTQL</sequence>
<protein>
    <submittedName>
        <fullName evidence="1">Uncharacterized protein</fullName>
    </submittedName>
</protein>